<dbReference type="EMBL" id="BGPR01001198">
    <property type="protein sequence ID" value="GBM47923.1"/>
    <property type="molecule type" value="Genomic_DNA"/>
</dbReference>
<dbReference type="AlphaFoldDB" id="A0A4Y2G2U1"/>
<accession>A0A4Y2G2U1</accession>
<organism evidence="2 3">
    <name type="scientific">Araneus ventricosus</name>
    <name type="common">Orbweaver spider</name>
    <name type="synonym">Epeira ventricosa</name>
    <dbReference type="NCBI Taxonomy" id="182803"/>
    <lineage>
        <taxon>Eukaryota</taxon>
        <taxon>Metazoa</taxon>
        <taxon>Ecdysozoa</taxon>
        <taxon>Arthropoda</taxon>
        <taxon>Chelicerata</taxon>
        <taxon>Arachnida</taxon>
        <taxon>Araneae</taxon>
        <taxon>Araneomorphae</taxon>
        <taxon>Entelegynae</taxon>
        <taxon>Araneoidea</taxon>
        <taxon>Araneidae</taxon>
        <taxon>Araneus</taxon>
    </lineage>
</organism>
<gene>
    <name evidence="2" type="ORF">AVEN_113548_1</name>
</gene>
<keyword evidence="3" id="KW-1185">Reference proteome</keyword>
<evidence type="ECO:0000313" key="3">
    <source>
        <dbReference type="Proteomes" id="UP000499080"/>
    </source>
</evidence>
<evidence type="ECO:0000256" key="1">
    <source>
        <dbReference type="SAM" id="MobiDB-lite"/>
    </source>
</evidence>
<name>A0A4Y2G2U1_ARAVE</name>
<reference evidence="2 3" key="1">
    <citation type="journal article" date="2019" name="Sci. Rep.">
        <title>Orb-weaving spider Araneus ventricosus genome elucidates the spidroin gene catalogue.</title>
        <authorList>
            <person name="Kono N."/>
            <person name="Nakamura H."/>
            <person name="Ohtoshi R."/>
            <person name="Moran D.A.P."/>
            <person name="Shinohara A."/>
            <person name="Yoshida Y."/>
            <person name="Fujiwara M."/>
            <person name="Mori M."/>
            <person name="Tomita M."/>
            <person name="Arakawa K."/>
        </authorList>
    </citation>
    <scope>NUCLEOTIDE SEQUENCE [LARGE SCALE GENOMIC DNA]</scope>
</reference>
<proteinExistence type="predicted"/>
<evidence type="ECO:0000313" key="2">
    <source>
        <dbReference type="EMBL" id="GBM47923.1"/>
    </source>
</evidence>
<feature type="region of interest" description="Disordered" evidence="1">
    <location>
        <begin position="15"/>
        <end position="34"/>
    </location>
</feature>
<comment type="caution">
    <text evidence="2">The sequence shown here is derived from an EMBL/GenBank/DDBJ whole genome shotgun (WGS) entry which is preliminary data.</text>
</comment>
<dbReference type="Proteomes" id="UP000499080">
    <property type="component" value="Unassembled WGS sequence"/>
</dbReference>
<protein>
    <submittedName>
        <fullName evidence="2">Uncharacterized protein</fullName>
    </submittedName>
</protein>
<sequence>MKTTPELALLPRKFRATPTGGPLTPTHDLTCNRPNTRRIFGGIGLRAQKSTPYHQATAASLVSARTQELIYIDNEICSMESSHKNSRSVSKFGFN</sequence>